<dbReference type="AlphaFoldDB" id="A0A0D6Q7V8"/>
<reference evidence="1 2" key="1">
    <citation type="submission" date="2012-11" db="EMBL/GenBank/DDBJ databases">
        <title>Whole genome sequence of Gluconacetobacter xylinus NBRC 13693.</title>
        <authorList>
            <person name="Azuma Y."/>
            <person name="Higashiura N."/>
            <person name="Hirakawa H."/>
            <person name="Matsushita K."/>
        </authorList>
    </citation>
    <scope>NUCLEOTIDE SEQUENCE [LARGE SCALE GENOMIC DNA]</scope>
    <source>
        <strain evidence="1 2">NBRC 13693</strain>
    </source>
</reference>
<dbReference type="EMBL" id="BANJ01000023">
    <property type="protein sequence ID" value="GAN99529.1"/>
    <property type="molecule type" value="Genomic_DNA"/>
</dbReference>
<dbReference type="Proteomes" id="UP000032683">
    <property type="component" value="Unassembled WGS sequence"/>
</dbReference>
<gene>
    <name evidence="1" type="ORF">Gxy13693_023_001</name>
</gene>
<proteinExistence type="predicted"/>
<comment type="caution">
    <text evidence="1">The sequence shown here is derived from an EMBL/GenBank/DDBJ whole genome shotgun (WGS) entry which is preliminary data.</text>
</comment>
<organism evidence="1 2">
    <name type="scientific">Komagataeibacter xylinus NBRC 13693</name>
    <dbReference type="NCBI Taxonomy" id="1234668"/>
    <lineage>
        <taxon>Bacteria</taxon>
        <taxon>Pseudomonadati</taxon>
        <taxon>Pseudomonadota</taxon>
        <taxon>Alphaproteobacteria</taxon>
        <taxon>Acetobacterales</taxon>
        <taxon>Acetobacteraceae</taxon>
        <taxon>Komagataeibacter</taxon>
    </lineage>
</organism>
<name>A0A0D6Q7V8_KOMXY</name>
<accession>A0A0D6Q7V8</accession>
<protein>
    <submittedName>
        <fullName evidence="1">Uncharacterized protein</fullName>
    </submittedName>
</protein>
<sequence length="94" mass="10871">MKKTEISIDTPLDDLATMKWSGWLSYPDATRIDHVVVKVRHIIGQEWAADGDLYEVYFNKCGDDGIDEILVAEIKDQGTTKTPVFYYRYRVKNI</sequence>
<evidence type="ECO:0000313" key="2">
    <source>
        <dbReference type="Proteomes" id="UP000032683"/>
    </source>
</evidence>
<dbReference type="RefSeq" id="WP_148371095.1">
    <property type="nucleotide sequence ID" value="NZ_BANJ01000023.1"/>
</dbReference>
<evidence type="ECO:0000313" key="1">
    <source>
        <dbReference type="EMBL" id="GAN99529.1"/>
    </source>
</evidence>